<dbReference type="EMBL" id="CP013234">
    <property type="protein sequence ID" value="AMP07048.1"/>
    <property type="molecule type" value="Genomic_DNA"/>
</dbReference>
<dbReference type="KEGG" id="cpra:CPter91_4753"/>
<reference evidence="1 2" key="1">
    <citation type="submission" date="2015-11" db="EMBL/GenBank/DDBJ databases">
        <title>Exploring the genomic traits of fungus-feeding bacterial genus Collimonas.</title>
        <authorList>
            <person name="Song C."/>
            <person name="Schmidt R."/>
            <person name="de Jager V."/>
            <person name="Krzyzanowska D."/>
            <person name="Jongedijk E."/>
            <person name="Cankar K."/>
            <person name="Beekwilder J."/>
            <person name="van Veen A."/>
            <person name="de Boer W."/>
            <person name="van Veen J.A."/>
            <person name="Garbeva P."/>
        </authorList>
    </citation>
    <scope>NUCLEOTIDE SEQUENCE [LARGE SCALE GENOMIC DNA]</scope>
    <source>
        <strain evidence="1 2">Ter91</strain>
    </source>
</reference>
<protein>
    <submittedName>
        <fullName evidence="1">Uncharacterized protein</fullName>
    </submittedName>
</protein>
<dbReference type="Proteomes" id="UP000074561">
    <property type="component" value="Chromosome"/>
</dbReference>
<dbReference type="PATRIC" id="fig|279113.9.peg.4711"/>
<gene>
    <name evidence="1" type="ORF">CPter91_4753</name>
</gene>
<name>A0A127QAI4_9BURK</name>
<sequence>MTSPLTLMMPVIPGTSLVTIAAALEGNSKKIDAALNGIGTVHFARFLLLDRSQANLQPTSAPSNSLLIGVVTEYDGNFNAYISDFVAQLGPVFDQLLSFVVGGAALIPVANNVAAFQAFIAANDASQHAPNVSLYSAYPQTVQQILAAF</sequence>
<organism evidence="1 2">
    <name type="scientific">Collimonas pratensis</name>
    <dbReference type="NCBI Taxonomy" id="279113"/>
    <lineage>
        <taxon>Bacteria</taxon>
        <taxon>Pseudomonadati</taxon>
        <taxon>Pseudomonadota</taxon>
        <taxon>Betaproteobacteria</taxon>
        <taxon>Burkholderiales</taxon>
        <taxon>Oxalobacteraceae</taxon>
        <taxon>Collimonas</taxon>
    </lineage>
</organism>
<dbReference type="RefSeq" id="WP_150119789.1">
    <property type="nucleotide sequence ID" value="NZ_CP013234.1"/>
</dbReference>
<evidence type="ECO:0000313" key="1">
    <source>
        <dbReference type="EMBL" id="AMP07048.1"/>
    </source>
</evidence>
<dbReference type="STRING" id="279113.CPter91_4753"/>
<dbReference type="AlphaFoldDB" id="A0A127QAI4"/>
<evidence type="ECO:0000313" key="2">
    <source>
        <dbReference type="Proteomes" id="UP000074561"/>
    </source>
</evidence>
<dbReference type="OrthoDB" id="116741at2"/>
<accession>A0A127QAI4</accession>
<proteinExistence type="predicted"/>